<evidence type="ECO:0000256" key="3">
    <source>
        <dbReference type="ARBA" id="ARBA00022603"/>
    </source>
</evidence>
<accession>A0A1G7YJ36</accession>
<dbReference type="InterPro" id="IPR035996">
    <property type="entry name" value="4pyrrol_Methylase_sf"/>
</dbReference>
<dbReference type="InterPro" id="IPR014008">
    <property type="entry name" value="Cbl_synth_MTase_CbiT"/>
</dbReference>
<sequence length="423" mass="43830">MSGGMTPETEGAEPAVSFAETGPAVVVVGIGADGWSGLAGTAQETLAAAEVILGGPRQLDLVAGKVTADLVAWPSPLVPALPGLLARYAGRRLCALASGDPMFFGLGATLARTVGARRMHVIAHPSSTTLACARLGWPTEDVEVVSIVGRPVERLRRTVSPGRRVLVLSAGAESPAQIAAQLTDDGYGPSRLTVLEQLGGPGERMYSGVARDWLHPEGDALNVVAVECAAEPGARVLGEVPGLPDDAYANDGQLTKREIRAVTLAHLAPRPGETLWDVGAGSGSIGIEWMRAHRSCWAIGVEADAVRAERVRDNADALGVPTLRVVTGIAPEVLSDLPVPDAIFIGGGLTREGVLDTCWAALPPGGRLVANGVTVESESALAVAQRRFGGSLVRMSIARAEPVGGFLGWRPGMSVTIWSTVKQ</sequence>
<dbReference type="InterPro" id="IPR050714">
    <property type="entry name" value="Cobalamin_biosynth_MTase"/>
</dbReference>
<feature type="domain" description="Tetrapyrrole methylase" evidence="6">
    <location>
        <begin position="25"/>
        <end position="210"/>
    </location>
</feature>
<evidence type="ECO:0000259" key="6">
    <source>
        <dbReference type="Pfam" id="PF00590"/>
    </source>
</evidence>
<evidence type="ECO:0000313" key="7">
    <source>
        <dbReference type="EMBL" id="SDG96275.1"/>
    </source>
</evidence>
<dbReference type="AlphaFoldDB" id="A0A1G7YJ36"/>
<keyword evidence="8" id="KW-1185">Reference proteome</keyword>
<keyword evidence="2" id="KW-0169">Cobalamin biosynthesis</keyword>
<keyword evidence="4 7" id="KW-0808">Transferase</keyword>
<dbReference type="GO" id="GO:0032259">
    <property type="term" value="P:methylation"/>
    <property type="evidence" value="ECO:0007669"/>
    <property type="project" value="UniProtKB-KW"/>
</dbReference>
<dbReference type="Proteomes" id="UP000198967">
    <property type="component" value="Unassembled WGS sequence"/>
</dbReference>
<dbReference type="InterPro" id="IPR006365">
    <property type="entry name" value="Cbl_synth_CobL"/>
</dbReference>
<evidence type="ECO:0000256" key="2">
    <source>
        <dbReference type="ARBA" id="ARBA00022573"/>
    </source>
</evidence>
<evidence type="ECO:0000256" key="4">
    <source>
        <dbReference type="ARBA" id="ARBA00022679"/>
    </source>
</evidence>
<dbReference type="CDD" id="cd11644">
    <property type="entry name" value="Precorrin-6Y-MT"/>
    <property type="match status" value="1"/>
</dbReference>
<dbReference type="GO" id="GO:0008276">
    <property type="term" value="F:protein methyltransferase activity"/>
    <property type="evidence" value="ECO:0007669"/>
    <property type="project" value="InterPro"/>
</dbReference>
<proteinExistence type="predicted"/>
<dbReference type="CDD" id="cd02440">
    <property type="entry name" value="AdoMet_MTases"/>
    <property type="match status" value="1"/>
</dbReference>
<evidence type="ECO:0000256" key="5">
    <source>
        <dbReference type="ARBA" id="ARBA00022691"/>
    </source>
</evidence>
<dbReference type="Gene3D" id="3.40.1010.10">
    <property type="entry name" value="Cobalt-precorrin-4 Transmethylase, Domain 1"/>
    <property type="match status" value="1"/>
</dbReference>
<dbReference type="PANTHER" id="PTHR43182">
    <property type="entry name" value="COBALT-PRECORRIN-6B C(15)-METHYLTRANSFERASE (DECARBOXYLATING)"/>
    <property type="match status" value="1"/>
</dbReference>
<dbReference type="RefSeq" id="WP_237192506.1">
    <property type="nucleotide sequence ID" value="NZ_FNBE01000017.1"/>
</dbReference>
<comment type="pathway">
    <text evidence="1">Cofactor biosynthesis; adenosylcobalamin biosynthesis.</text>
</comment>
<dbReference type="Pfam" id="PF00590">
    <property type="entry name" value="TP_methylase"/>
    <property type="match status" value="1"/>
</dbReference>
<dbReference type="InterPro" id="IPR000878">
    <property type="entry name" value="4pyrrol_Mease"/>
</dbReference>
<dbReference type="InterPro" id="IPR014776">
    <property type="entry name" value="4pyrrole_Mease_sub2"/>
</dbReference>
<dbReference type="UniPathway" id="UPA00148"/>
<keyword evidence="3 7" id="KW-0489">Methyltransferase</keyword>
<keyword evidence="5" id="KW-0949">S-adenosyl-L-methionine</keyword>
<name>A0A1G7YJ36_PSEOR</name>
<dbReference type="GO" id="GO:0009236">
    <property type="term" value="P:cobalamin biosynthetic process"/>
    <property type="evidence" value="ECO:0007669"/>
    <property type="project" value="UniProtKB-UniPathway"/>
</dbReference>
<evidence type="ECO:0000313" key="8">
    <source>
        <dbReference type="Proteomes" id="UP000198967"/>
    </source>
</evidence>
<dbReference type="PANTHER" id="PTHR43182:SF1">
    <property type="entry name" value="COBALT-PRECORRIN-7 C(5)-METHYLTRANSFERASE"/>
    <property type="match status" value="1"/>
</dbReference>
<dbReference type="Gene3D" id="3.30.950.10">
    <property type="entry name" value="Methyltransferase, Cobalt-precorrin-4 Transmethylase, Domain 2"/>
    <property type="match status" value="1"/>
</dbReference>
<dbReference type="SUPFAM" id="SSF53335">
    <property type="entry name" value="S-adenosyl-L-methionine-dependent methyltransferases"/>
    <property type="match status" value="1"/>
</dbReference>
<protein>
    <submittedName>
        <fullName evidence="7">Precorrin-6Y C5,15-methyltransferase (Decarboxylating)</fullName>
    </submittedName>
</protein>
<reference evidence="7 8" key="1">
    <citation type="submission" date="2016-10" db="EMBL/GenBank/DDBJ databases">
        <authorList>
            <person name="de Groot N.N."/>
        </authorList>
    </citation>
    <scope>NUCLEOTIDE SEQUENCE [LARGE SCALE GENOMIC DNA]</scope>
    <source>
        <strain evidence="7 8">CGMCC 4.3143</strain>
    </source>
</reference>
<dbReference type="SUPFAM" id="SSF53790">
    <property type="entry name" value="Tetrapyrrole methylase"/>
    <property type="match status" value="1"/>
</dbReference>
<dbReference type="PIRSF" id="PIRSF036428">
    <property type="entry name" value="CobL"/>
    <property type="match status" value="1"/>
</dbReference>
<dbReference type="STRING" id="366584.SAMN05216377_11764"/>
<dbReference type="NCBIfam" id="TIGR02467">
    <property type="entry name" value="CbiE"/>
    <property type="match status" value="1"/>
</dbReference>
<dbReference type="InterPro" id="IPR012818">
    <property type="entry name" value="CbiE"/>
</dbReference>
<dbReference type="InterPro" id="IPR014777">
    <property type="entry name" value="4pyrrole_Mease_sub1"/>
</dbReference>
<dbReference type="InterPro" id="IPR029063">
    <property type="entry name" value="SAM-dependent_MTases_sf"/>
</dbReference>
<evidence type="ECO:0000256" key="1">
    <source>
        <dbReference type="ARBA" id="ARBA00004953"/>
    </source>
</evidence>
<dbReference type="EMBL" id="FNBE01000017">
    <property type="protein sequence ID" value="SDG96275.1"/>
    <property type="molecule type" value="Genomic_DNA"/>
</dbReference>
<dbReference type="Gene3D" id="3.40.50.150">
    <property type="entry name" value="Vaccinia Virus protein VP39"/>
    <property type="match status" value="1"/>
</dbReference>
<organism evidence="7 8">
    <name type="scientific">Pseudonocardia oroxyli</name>
    <dbReference type="NCBI Taxonomy" id="366584"/>
    <lineage>
        <taxon>Bacteria</taxon>
        <taxon>Bacillati</taxon>
        <taxon>Actinomycetota</taxon>
        <taxon>Actinomycetes</taxon>
        <taxon>Pseudonocardiales</taxon>
        <taxon>Pseudonocardiaceae</taxon>
        <taxon>Pseudonocardia</taxon>
    </lineage>
</organism>
<gene>
    <name evidence="7" type="ORF">SAMN05216377_11764</name>
</gene>
<dbReference type="NCBIfam" id="TIGR02469">
    <property type="entry name" value="CbiT"/>
    <property type="match status" value="1"/>
</dbReference>